<feature type="compositionally biased region" description="Polar residues" evidence="6">
    <location>
        <begin position="420"/>
        <end position="433"/>
    </location>
</feature>
<evidence type="ECO:0000313" key="8">
    <source>
        <dbReference type="EMBL" id="KAF6198551.1"/>
    </source>
</evidence>
<keyword evidence="4 5" id="KW-0238">DNA-binding</keyword>
<organism evidence="8 9">
    <name type="scientific">Apolygus lucorum</name>
    <name type="common">Small green plant bug</name>
    <name type="synonym">Lygocoris lucorum</name>
    <dbReference type="NCBI Taxonomy" id="248454"/>
    <lineage>
        <taxon>Eukaryota</taxon>
        <taxon>Metazoa</taxon>
        <taxon>Ecdysozoa</taxon>
        <taxon>Arthropoda</taxon>
        <taxon>Hexapoda</taxon>
        <taxon>Insecta</taxon>
        <taxon>Pterygota</taxon>
        <taxon>Neoptera</taxon>
        <taxon>Paraneoptera</taxon>
        <taxon>Hemiptera</taxon>
        <taxon>Heteroptera</taxon>
        <taxon>Panheteroptera</taxon>
        <taxon>Cimicomorpha</taxon>
        <taxon>Miridae</taxon>
        <taxon>Mirini</taxon>
        <taxon>Apolygus</taxon>
    </lineage>
</organism>
<dbReference type="GO" id="GO:0003677">
    <property type="term" value="F:DNA binding"/>
    <property type="evidence" value="ECO:0007669"/>
    <property type="project" value="UniProtKB-UniRule"/>
</dbReference>
<dbReference type="GO" id="GO:0008270">
    <property type="term" value="F:zinc ion binding"/>
    <property type="evidence" value="ECO:0007669"/>
    <property type="project" value="UniProtKB-KW"/>
</dbReference>
<comment type="caution">
    <text evidence="8">The sequence shown here is derived from an EMBL/GenBank/DDBJ whole genome shotgun (WGS) entry which is preliminary data.</text>
</comment>
<keyword evidence="2 5" id="KW-0863">Zinc-finger</keyword>
<dbReference type="SMART" id="SM00980">
    <property type="entry name" value="THAP"/>
    <property type="match status" value="1"/>
</dbReference>
<feature type="compositionally biased region" description="Basic and acidic residues" evidence="6">
    <location>
        <begin position="178"/>
        <end position="187"/>
    </location>
</feature>
<dbReference type="InterPro" id="IPR006612">
    <property type="entry name" value="THAP_Znf"/>
</dbReference>
<evidence type="ECO:0000256" key="6">
    <source>
        <dbReference type="SAM" id="MobiDB-lite"/>
    </source>
</evidence>
<evidence type="ECO:0000313" key="9">
    <source>
        <dbReference type="Proteomes" id="UP000466442"/>
    </source>
</evidence>
<dbReference type="AlphaFoldDB" id="A0A8S9WQX8"/>
<evidence type="ECO:0000256" key="4">
    <source>
        <dbReference type="ARBA" id="ARBA00023125"/>
    </source>
</evidence>
<reference evidence="8" key="1">
    <citation type="journal article" date="2021" name="Mol. Ecol. Resour.">
        <title>Apolygus lucorum genome provides insights into omnivorousness and mesophyll feeding.</title>
        <authorList>
            <person name="Liu Y."/>
            <person name="Liu H."/>
            <person name="Wang H."/>
            <person name="Huang T."/>
            <person name="Liu B."/>
            <person name="Yang B."/>
            <person name="Yin L."/>
            <person name="Li B."/>
            <person name="Zhang Y."/>
            <person name="Zhang S."/>
            <person name="Jiang F."/>
            <person name="Zhang X."/>
            <person name="Ren Y."/>
            <person name="Wang B."/>
            <person name="Wang S."/>
            <person name="Lu Y."/>
            <person name="Wu K."/>
            <person name="Fan W."/>
            <person name="Wang G."/>
        </authorList>
    </citation>
    <scope>NUCLEOTIDE SEQUENCE</scope>
    <source>
        <strain evidence="8">12Hb</strain>
    </source>
</reference>
<evidence type="ECO:0000256" key="5">
    <source>
        <dbReference type="PROSITE-ProRule" id="PRU00309"/>
    </source>
</evidence>
<dbReference type="PROSITE" id="PS50950">
    <property type="entry name" value="ZF_THAP"/>
    <property type="match status" value="1"/>
</dbReference>
<keyword evidence="1" id="KW-0479">Metal-binding</keyword>
<proteinExistence type="predicted"/>
<dbReference type="Proteomes" id="UP000466442">
    <property type="component" value="Linkage Group LG16"/>
</dbReference>
<evidence type="ECO:0000256" key="2">
    <source>
        <dbReference type="ARBA" id="ARBA00022771"/>
    </source>
</evidence>
<protein>
    <recommendedName>
        <fullName evidence="7">THAP-type domain-containing protein</fullName>
    </recommendedName>
</protein>
<evidence type="ECO:0000256" key="3">
    <source>
        <dbReference type="ARBA" id="ARBA00022833"/>
    </source>
</evidence>
<sequence>MSTSSRNCIVYPCRRRGGFRVPLDTEIRLKWLEAIKWPIIPLEPKKTAIVCPTHFTDEDYVGGEDGRKGKRILKDTAVPSIFPWNSDLWSKDEVEKSAALISPSTTDDEKVQSLGVDIESSESSDTESNSGAISEDSAAEIITVSSDDEDDDDTPQPTQREPDKSPETFWESSPACRESIKRSEPSEPGRSQYPGVRKRMKIRQLDIVTTSSSSSSSSDEQESSTNPPSVIVANPKVKPPPSPKTEGDSDSDESDCILCENPIESIDLTLDEPFSPTPGVSSQILFNESDSNDEDISDEALGILESSPPLLLDKSLSLSEDSDCEIIEDNPPLIEIASDEESPENNNYTIIERTNIPKGRQEDEDPFAGVTNGEFDPLTGVPTRPDMIVSSGAPGAASPIPSSSGNVSLVASKNPNAPTIVKNSCSTVPNPYSQRGRERKNPAKKQKEHLISPAEIPRDYEVVDFHPTSKTLRIVLTRKKYKKVECYKVKKPAPDKMEVCVDPLTACLHDDQPERSNRPPKITKSSWTVVRKDLAFEETQLASVILLRNSKGFEPHCESLAKKLGEIIRKSEIMACKLSPETTLSMYRLLFLTEISYGIIYWGHCEGAHRIFELQKRFISLLSDRDAPELKASRATFRKHGVLTLPSLYILHCLIHVHKNFVSVRRRAALRLSEDQVSVKYSKTHNKTYEIQGLEFYLALPQWLQSPNCGLKKFIHIVKRFLRQNGIFNSLEYYDKASGFPKVADSNALVE</sequence>
<dbReference type="Pfam" id="PF05485">
    <property type="entry name" value="THAP"/>
    <property type="match status" value="1"/>
</dbReference>
<dbReference type="OrthoDB" id="7331812at2759"/>
<feature type="region of interest" description="Disordered" evidence="6">
    <location>
        <begin position="100"/>
        <end position="300"/>
    </location>
</feature>
<keyword evidence="3" id="KW-0862">Zinc</keyword>
<evidence type="ECO:0000259" key="7">
    <source>
        <dbReference type="PROSITE" id="PS50950"/>
    </source>
</evidence>
<name>A0A8S9WQX8_APOLU</name>
<dbReference type="EMBL" id="WIXP02000016">
    <property type="protein sequence ID" value="KAF6198551.1"/>
    <property type="molecule type" value="Genomic_DNA"/>
</dbReference>
<keyword evidence="9" id="KW-1185">Reference proteome</keyword>
<gene>
    <name evidence="8" type="ORF">GE061_008299</name>
</gene>
<evidence type="ECO:0000256" key="1">
    <source>
        <dbReference type="ARBA" id="ARBA00022723"/>
    </source>
</evidence>
<accession>A0A8S9WQX8</accession>
<feature type="domain" description="THAP-type" evidence="7">
    <location>
        <begin position="1"/>
        <end position="82"/>
    </location>
</feature>
<feature type="region of interest" description="Disordered" evidence="6">
    <location>
        <begin position="420"/>
        <end position="449"/>
    </location>
</feature>
<dbReference type="SUPFAM" id="SSF57716">
    <property type="entry name" value="Glucocorticoid receptor-like (DNA-binding domain)"/>
    <property type="match status" value="1"/>
</dbReference>